<dbReference type="SUPFAM" id="SSF50978">
    <property type="entry name" value="WD40 repeat-like"/>
    <property type="match status" value="1"/>
</dbReference>
<dbReference type="InterPro" id="IPR015943">
    <property type="entry name" value="WD40/YVTN_repeat-like_dom_sf"/>
</dbReference>
<evidence type="ECO:0000256" key="3">
    <source>
        <dbReference type="ARBA" id="ARBA00022574"/>
    </source>
</evidence>
<evidence type="ECO:0000313" key="10">
    <source>
        <dbReference type="EMBL" id="KOS19025.1"/>
    </source>
</evidence>
<gene>
    <name evidence="6" type="primary">YTM1</name>
    <name evidence="10" type="ORF">ESCO_000377</name>
</gene>
<evidence type="ECO:0000256" key="2">
    <source>
        <dbReference type="ARBA" id="ARBA00022552"/>
    </source>
</evidence>
<dbReference type="GO" id="GO:0043021">
    <property type="term" value="F:ribonucleoprotein complex binding"/>
    <property type="evidence" value="ECO:0007669"/>
    <property type="project" value="UniProtKB-UniRule"/>
</dbReference>
<evidence type="ECO:0000256" key="7">
    <source>
        <dbReference type="PROSITE-ProRule" id="PRU00221"/>
    </source>
</evidence>
<keyword evidence="11" id="KW-1185">Reference proteome</keyword>
<comment type="subcellular location">
    <subcellularLocation>
        <location evidence="6">Nucleus</location>
        <location evidence="6">Nucleolus</location>
    </subcellularLocation>
    <subcellularLocation>
        <location evidence="6">Nucleus</location>
        <location evidence="6">Nucleoplasm</location>
    </subcellularLocation>
</comment>
<dbReference type="AlphaFoldDB" id="A0A0M9VTP5"/>
<dbReference type="InterPro" id="IPR028599">
    <property type="entry name" value="WDR12/Ytm1"/>
</dbReference>
<dbReference type="EMBL" id="LGSR01000020">
    <property type="protein sequence ID" value="KOS19025.1"/>
    <property type="molecule type" value="Genomic_DNA"/>
</dbReference>
<proteinExistence type="inferred from homology"/>
<name>A0A0M9VTP5_ESCWE</name>
<keyword evidence="2 6" id="KW-0698">rRNA processing</keyword>
<feature type="repeat" description="WD" evidence="7">
    <location>
        <begin position="369"/>
        <end position="411"/>
    </location>
</feature>
<dbReference type="GO" id="GO:0110136">
    <property type="term" value="P:protein-RNA complex remodeling"/>
    <property type="evidence" value="ECO:0007669"/>
    <property type="project" value="EnsemblFungi"/>
</dbReference>
<dbReference type="HAMAP" id="MF_03029">
    <property type="entry name" value="WDR12"/>
    <property type="match status" value="1"/>
</dbReference>
<evidence type="ECO:0000313" key="11">
    <source>
        <dbReference type="Proteomes" id="UP000053831"/>
    </source>
</evidence>
<dbReference type="GO" id="GO:0000463">
    <property type="term" value="P:maturation of LSU-rRNA from tricistronic rRNA transcript (SSU-rRNA, 5.8S rRNA, LSU-rRNA)"/>
    <property type="evidence" value="ECO:0007669"/>
    <property type="project" value="UniProtKB-UniRule"/>
</dbReference>
<dbReference type="GO" id="GO:0070545">
    <property type="term" value="C:PeBoW complex"/>
    <property type="evidence" value="ECO:0007669"/>
    <property type="project" value="EnsemblFungi"/>
</dbReference>
<dbReference type="GO" id="GO:0030687">
    <property type="term" value="C:preribosome, large subunit precursor"/>
    <property type="evidence" value="ECO:0007669"/>
    <property type="project" value="UniProtKB-UniRule"/>
</dbReference>
<feature type="domain" description="NLE" evidence="9">
    <location>
        <begin position="8"/>
        <end position="74"/>
    </location>
</feature>
<evidence type="ECO:0000256" key="1">
    <source>
        <dbReference type="ARBA" id="ARBA00022517"/>
    </source>
</evidence>
<evidence type="ECO:0000256" key="6">
    <source>
        <dbReference type="HAMAP-Rule" id="MF_03029"/>
    </source>
</evidence>
<evidence type="ECO:0000256" key="4">
    <source>
        <dbReference type="ARBA" id="ARBA00022737"/>
    </source>
</evidence>
<organism evidence="10 11">
    <name type="scientific">Escovopsis weberi</name>
    <dbReference type="NCBI Taxonomy" id="150374"/>
    <lineage>
        <taxon>Eukaryota</taxon>
        <taxon>Fungi</taxon>
        <taxon>Dikarya</taxon>
        <taxon>Ascomycota</taxon>
        <taxon>Pezizomycotina</taxon>
        <taxon>Sordariomycetes</taxon>
        <taxon>Hypocreomycetidae</taxon>
        <taxon>Hypocreales</taxon>
        <taxon>Hypocreaceae</taxon>
        <taxon>Escovopsis</taxon>
    </lineage>
</organism>
<evidence type="ECO:0000256" key="8">
    <source>
        <dbReference type="SAM" id="MobiDB-lite"/>
    </source>
</evidence>
<comment type="subunit">
    <text evidence="6">Component of the NOP7 complex, composed of ERB1, NOP7 and YTM1. Within the NOP7 complex ERB1 appears to interact directly with NOP7 and YTM1. The NOP7 complex also associates with the 66S pre-ribosome.</text>
</comment>
<dbReference type="PANTHER" id="PTHR19855:SF11">
    <property type="entry name" value="RIBOSOME BIOGENESIS PROTEIN WDR12"/>
    <property type="match status" value="1"/>
</dbReference>
<dbReference type="Pfam" id="PF00400">
    <property type="entry name" value="WD40"/>
    <property type="match status" value="4"/>
</dbReference>
<reference evidence="10 11" key="1">
    <citation type="submission" date="2015-07" db="EMBL/GenBank/DDBJ databases">
        <title>The genome of the fungus Escovopsis weberi, a specialized disease agent of ant agriculture.</title>
        <authorList>
            <person name="de Man T.J."/>
            <person name="Stajich J.E."/>
            <person name="Kubicek C.P."/>
            <person name="Chenthamara K."/>
            <person name="Atanasova L."/>
            <person name="Druzhinina I.S."/>
            <person name="Birnbaum S."/>
            <person name="Barribeau S.M."/>
            <person name="Teiling C."/>
            <person name="Suen G."/>
            <person name="Currie C."/>
            <person name="Gerardo N.M."/>
        </authorList>
    </citation>
    <scope>NUCLEOTIDE SEQUENCE [LARGE SCALE GENOMIC DNA]</scope>
</reference>
<keyword evidence="1 6" id="KW-0690">Ribosome biogenesis</keyword>
<evidence type="ECO:0000259" key="9">
    <source>
        <dbReference type="Pfam" id="PF08154"/>
    </source>
</evidence>
<dbReference type="PROSITE" id="PS50082">
    <property type="entry name" value="WD_REPEATS_2"/>
    <property type="match status" value="3"/>
</dbReference>
<keyword evidence="4" id="KW-0677">Repeat</keyword>
<dbReference type="GO" id="GO:0051276">
    <property type="term" value="P:chromosome organization"/>
    <property type="evidence" value="ECO:0007669"/>
    <property type="project" value="EnsemblFungi"/>
</dbReference>
<dbReference type="InterPro" id="IPR019775">
    <property type="entry name" value="WD40_repeat_CS"/>
</dbReference>
<dbReference type="InterPro" id="IPR012972">
    <property type="entry name" value="NLE"/>
</dbReference>
<dbReference type="GO" id="GO:0000466">
    <property type="term" value="P:maturation of 5.8S rRNA from tricistronic rRNA transcript (SSU-rRNA, 5.8S rRNA, LSU-rRNA)"/>
    <property type="evidence" value="ECO:0007669"/>
    <property type="project" value="UniProtKB-UniRule"/>
</dbReference>
<feature type="repeat" description="WD" evidence="7">
    <location>
        <begin position="210"/>
        <end position="251"/>
    </location>
</feature>
<dbReference type="GO" id="GO:0005654">
    <property type="term" value="C:nucleoplasm"/>
    <property type="evidence" value="ECO:0007669"/>
    <property type="project" value="UniProtKB-SubCell"/>
</dbReference>
<dbReference type="InterPro" id="IPR020472">
    <property type="entry name" value="WD40_PAC1"/>
</dbReference>
<dbReference type="OrthoDB" id="10251381at2759"/>
<dbReference type="Proteomes" id="UP000053831">
    <property type="component" value="Unassembled WGS sequence"/>
</dbReference>
<feature type="region of interest" description="Disordered" evidence="8">
    <location>
        <begin position="243"/>
        <end position="273"/>
    </location>
</feature>
<sequence>MDPSPAQVKVIFTTSEDDLVLPESRRQLLVPADIKRYGLSRILNSESMLDTSSPVPFDFLANGTFLRTSIDEHLKTNGLSSETTLTLQYVRSLLPPVYEASFEHDDWVSGVDVLSSTSAAGLLATGDSIISERVASASYDGLVRVWNPSGKVVAVTPGGKGEGHTQRINAVRWLSPTQLASAGLDRKIMVWDYKESEDGFSGTVKPNMELWGHEKSINSLDVNGSTRRILSASSDGRVGLWSASKRTAPQADPETLPSAHGAKRAKLSSTATSAQRGPLAMIPLHDEPVTAAIFHPHDSTVAYSASKDHTVKTIDLTTQREVSRLTTMHPILCAAALPGANLVAAGSSARHVTLLDPREAAAATAAMTLRGHVNMVVSVSACPDNEYSLVSGSHDSTCRVWDLRSVRPATSEEGGGGSVSEPVYTIGRQWLEGKKLPAAGDGAKVLGVVWDKTWGIVSGGEDKKVQINRGRGLLAS</sequence>
<dbReference type="PROSITE" id="PS00678">
    <property type="entry name" value="WD_REPEATS_1"/>
    <property type="match status" value="1"/>
</dbReference>
<accession>A0A0M9VTP5</accession>
<dbReference type="PRINTS" id="PR00320">
    <property type="entry name" value="GPROTEINBRPT"/>
</dbReference>
<evidence type="ECO:0000256" key="5">
    <source>
        <dbReference type="ARBA" id="ARBA00023242"/>
    </source>
</evidence>
<dbReference type="Gene3D" id="2.130.10.10">
    <property type="entry name" value="YVTN repeat-like/Quinoprotein amine dehydrogenase"/>
    <property type="match status" value="1"/>
</dbReference>
<dbReference type="InterPro" id="IPR001680">
    <property type="entry name" value="WD40_rpt"/>
</dbReference>
<feature type="repeat" description="WD" evidence="7">
    <location>
        <begin position="161"/>
        <end position="201"/>
    </location>
</feature>
<comment type="function">
    <text evidence="6">Component of the NOP7 complex, which is required for maturation of the 25S and 5.8S ribosomal RNAs and formation of the 60S ribosome.</text>
</comment>
<dbReference type="Pfam" id="PF08154">
    <property type="entry name" value="NLE"/>
    <property type="match status" value="1"/>
</dbReference>
<dbReference type="InterPro" id="IPR036322">
    <property type="entry name" value="WD40_repeat_dom_sf"/>
</dbReference>
<dbReference type="SMART" id="SM00320">
    <property type="entry name" value="WD40"/>
    <property type="match status" value="7"/>
</dbReference>
<protein>
    <recommendedName>
        <fullName evidence="6">Ribosome biogenesis protein YTM1</fullName>
    </recommendedName>
</protein>
<dbReference type="PROSITE" id="PS50294">
    <property type="entry name" value="WD_REPEATS_REGION"/>
    <property type="match status" value="2"/>
</dbReference>
<comment type="caution">
    <text evidence="10">The sequence shown here is derived from an EMBL/GenBank/DDBJ whole genome shotgun (WGS) entry which is preliminary data.</text>
</comment>
<dbReference type="STRING" id="150374.A0A0M9VTP5"/>
<keyword evidence="5 6" id="KW-0539">Nucleus</keyword>
<dbReference type="PANTHER" id="PTHR19855">
    <property type="entry name" value="WD40 REPEAT PROTEIN 12, 37"/>
    <property type="match status" value="1"/>
</dbReference>
<keyword evidence="3 7" id="KW-0853">WD repeat</keyword>
<comment type="similarity">
    <text evidence="6">Belongs to the WD repeat WDR12/YTM1 family.</text>
</comment>